<keyword evidence="2" id="KW-1185">Reference proteome</keyword>
<accession>A0A7Y4GPE9</accession>
<proteinExistence type="predicted"/>
<evidence type="ECO:0000313" key="2">
    <source>
        <dbReference type="Proteomes" id="UP000544122"/>
    </source>
</evidence>
<dbReference type="AlphaFoldDB" id="A0A7Y4GPE9"/>
<dbReference type="EMBL" id="JAAVLX010000003">
    <property type="protein sequence ID" value="NOJ39441.1"/>
    <property type="molecule type" value="Genomic_DNA"/>
</dbReference>
<name>A0A7Y4GPE9_9BRAD</name>
<evidence type="ECO:0000313" key="1">
    <source>
        <dbReference type="EMBL" id="NOJ39441.1"/>
    </source>
</evidence>
<gene>
    <name evidence="1" type="ORF">HCN58_07475</name>
</gene>
<sequence length="82" mass="8556">MAAKINWSGLRRFVRVLLTAEHSANEGGDCRSGRASNRLGGPVPAAANRANRALADDLGFPAMADGDKLHFAVVSDGFGSIC</sequence>
<dbReference type="RefSeq" id="WP_171578732.1">
    <property type="nucleotide sequence ID" value="NZ_JAAVLX010000003.1"/>
</dbReference>
<organism evidence="1 2">
    <name type="scientific">Bradyrhizobium australiense</name>
    <dbReference type="NCBI Taxonomy" id="2721161"/>
    <lineage>
        <taxon>Bacteria</taxon>
        <taxon>Pseudomonadati</taxon>
        <taxon>Pseudomonadota</taxon>
        <taxon>Alphaproteobacteria</taxon>
        <taxon>Hyphomicrobiales</taxon>
        <taxon>Nitrobacteraceae</taxon>
        <taxon>Bradyrhizobium</taxon>
    </lineage>
</organism>
<comment type="caution">
    <text evidence="1">The sequence shown here is derived from an EMBL/GenBank/DDBJ whole genome shotgun (WGS) entry which is preliminary data.</text>
</comment>
<dbReference type="Proteomes" id="UP000544122">
    <property type="component" value="Unassembled WGS sequence"/>
</dbReference>
<reference evidence="1 2" key="1">
    <citation type="submission" date="2020-03" db="EMBL/GenBank/DDBJ databases">
        <title>Bradyrhizobium diversity isolated from nodules of Indigofera sp.</title>
        <authorList>
            <person name="Klepa M."/>
            <person name="Helene L."/>
            <person name="Hungria M."/>
        </authorList>
    </citation>
    <scope>NUCLEOTIDE SEQUENCE [LARGE SCALE GENOMIC DNA]</scope>
    <source>
        <strain evidence="1 2">WSM 1791</strain>
    </source>
</reference>
<protein>
    <submittedName>
        <fullName evidence="1">Uncharacterized protein</fullName>
    </submittedName>
</protein>